<dbReference type="AlphaFoldDB" id="A0A1M5J674"/>
<dbReference type="Gene3D" id="2.40.100.10">
    <property type="entry name" value="Cyclophilin-like"/>
    <property type="match status" value="1"/>
</dbReference>
<dbReference type="GO" id="GO:0005524">
    <property type="term" value="F:ATP binding"/>
    <property type="evidence" value="ECO:0007669"/>
    <property type="project" value="UniProtKB-KW"/>
</dbReference>
<dbReference type="Gene3D" id="3.30.1360.40">
    <property type="match status" value="1"/>
</dbReference>
<dbReference type="EMBL" id="FQVW01000028">
    <property type="protein sequence ID" value="SHG36001.1"/>
    <property type="molecule type" value="Genomic_DNA"/>
</dbReference>
<sequence>MVSLQCYPMGDKAILVKFNDNVTPTLNQQIRSLCLSLQNQTLPGIVEWVPSFDTVTIYYQPDKLSYEQVSEHIHHLSKTTGRTNTESYLIEVPVLYGNEYGIDMERVAQSSNLPIEKVIEMHSKPEYLVYMIGFLPGFPYVGGLPERLATPRLESPRSKVPAGSVGIAGSQTGIYPLESPGGWNIIGRTPLRLFNPKISNPFLFKAGDYIRFKRITEDEYQQIERDIQENRYTIRKEVR</sequence>
<dbReference type="InterPro" id="IPR010016">
    <property type="entry name" value="PxpB"/>
</dbReference>
<dbReference type="InterPro" id="IPR029000">
    <property type="entry name" value="Cyclophilin-like_dom_sf"/>
</dbReference>
<dbReference type="Pfam" id="PF02682">
    <property type="entry name" value="CT_C_D"/>
    <property type="match status" value="1"/>
</dbReference>
<accession>A0A1M5J674</accession>
<evidence type="ECO:0000313" key="5">
    <source>
        <dbReference type="EMBL" id="SHG36001.1"/>
    </source>
</evidence>
<keyword evidence="2" id="KW-0378">Hydrolase</keyword>
<organism evidence="5 6">
    <name type="scientific">Ornithinibacillus halophilus</name>
    <dbReference type="NCBI Taxonomy" id="930117"/>
    <lineage>
        <taxon>Bacteria</taxon>
        <taxon>Bacillati</taxon>
        <taxon>Bacillota</taxon>
        <taxon>Bacilli</taxon>
        <taxon>Bacillales</taxon>
        <taxon>Bacillaceae</taxon>
        <taxon>Ornithinibacillus</taxon>
    </lineage>
</organism>
<proteinExistence type="predicted"/>
<evidence type="ECO:0000256" key="3">
    <source>
        <dbReference type="ARBA" id="ARBA00022840"/>
    </source>
</evidence>
<keyword evidence="1" id="KW-0547">Nucleotide-binding</keyword>
<dbReference type="InterPro" id="IPR003833">
    <property type="entry name" value="CT_C_D"/>
</dbReference>
<protein>
    <submittedName>
        <fullName evidence="5">Inhibitor of KinA</fullName>
    </submittedName>
</protein>
<dbReference type="NCBIfam" id="TIGR00370">
    <property type="entry name" value="5-oxoprolinase subunit PxpB"/>
    <property type="match status" value="1"/>
</dbReference>
<dbReference type="GO" id="GO:0016787">
    <property type="term" value="F:hydrolase activity"/>
    <property type="evidence" value="ECO:0007669"/>
    <property type="project" value="UniProtKB-KW"/>
</dbReference>
<gene>
    <name evidence="5" type="ORF">SAMN05216225_102824</name>
</gene>
<keyword evidence="3" id="KW-0067">ATP-binding</keyword>
<dbReference type="SUPFAM" id="SSF50891">
    <property type="entry name" value="Cyclophilin-like"/>
    <property type="match status" value="1"/>
</dbReference>
<feature type="domain" description="Carboxyltransferase" evidence="4">
    <location>
        <begin position="4"/>
        <end position="204"/>
    </location>
</feature>
<dbReference type="PANTHER" id="PTHR34698:SF2">
    <property type="entry name" value="5-OXOPROLINASE SUBUNIT B"/>
    <property type="match status" value="1"/>
</dbReference>
<evidence type="ECO:0000256" key="2">
    <source>
        <dbReference type="ARBA" id="ARBA00022801"/>
    </source>
</evidence>
<dbReference type="Proteomes" id="UP000183988">
    <property type="component" value="Unassembled WGS sequence"/>
</dbReference>
<dbReference type="SUPFAM" id="SSF160467">
    <property type="entry name" value="PH0987 N-terminal domain-like"/>
    <property type="match status" value="1"/>
</dbReference>
<evidence type="ECO:0000256" key="1">
    <source>
        <dbReference type="ARBA" id="ARBA00022741"/>
    </source>
</evidence>
<name>A0A1M5J674_9BACI</name>
<reference evidence="5 6" key="1">
    <citation type="submission" date="2016-11" db="EMBL/GenBank/DDBJ databases">
        <authorList>
            <person name="Jaros S."/>
            <person name="Januszkiewicz K."/>
            <person name="Wedrychowicz H."/>
        </authorList>
    </citation>
    <scope>NUCLEOTIDE SEQUENCE [LARGE SCALE GENOMIC DNA]</scope>
    <source>
        <strain evidence="5 6">IBRC-M 10683</strain>
    </source>
</reference>
<dbReference type="PANTHER" id="PTHR34698">
    <property type="entry name" value="5-OXOPROLINASE SUBUNIT B"/>
    <property type="match status" value="1"/>
</dbReference>
<dbReference type="SMART" id="SM00796">
    <property type="entry name" value="AHS1"/>
    <property type="match status" value="1"/>
</dbReference>
<keyword evidence="6" id="KW-1185">Reference proteome</keyword>
<evidence type="ECO:0000259" key="4">
    <source>
        <dbReference type="SMART" id="SM00796"/>
    </source>
</evidence>
<evidence type="ECO:0000313" key="6">
    <source>
        <dbReference type="Proteomes" id="UP000183988"/>
    </source>
</evidence>
<dbReference type="STRING" id="930117.SAMN05216225_102824"/>